<evidence type="ECO:0000313" key="3">
    <source>
        <dbReference type="Proteomes" id="UP000775179"/>
    </source>
</evidence>
<dbReference type="CDD" id="cd05403">
    <property type="entry name" value="NT_KNTase_like"/>
    <property type="match status" value="1"/>
</dbReference>
<sequence length="298" mass="34844">MARAIIDYQKAFKEITNTLTKNENILSIFVFGSIVSGDLWEESDIDLFVLCKDEFDEVRDVYLESLSIPIHIKFLSKDSFVNLCNEVGKKSIIKDTLMSSKLIYSKDSDIEKFYSEIKYIASKDKEIWNLVYLGKLLKDIGICKKYLHNGGIYTCYEILIRVLDNYSKLYLSMNGFSVSKDSLTMACNFNDSFDEKVNKILFKELDVNNINEILKYIEDFVDINLKDSTKELLEFLKEQNIPLSSYEIQNNDIFKNFDIKLENILKRLYKNNIILKSVRDFKDPFGNLLTEENVYSYK</sequence>
<accession>A0ABD4RHF9</accession>
<feature type="domain" description="Polymerase beta nucleotidyltransferase" evidence="1">
    <location>
        <begin position="13"/>
        <end position="108"/>
    </location>
</feature>
<dbReference type="EMBL" id="JAIFTX010000013">
    <property type="protein sequence ID" value="MBX7290884.1"/>
    <property type="molecule type" value="Genomic_DNA"/>
</dbReference>
<dbReference type="Gene3D" id="3.30.460.10">
    <property type="entry name" value="Beta Polymerase, domain 2"/>
    <property type="match status" value="1"/>
</dbReference>
<gene>
    <name evidence="2" type="ORF">K4H94_07485</name>
</gene>
<proteinExistence type="predicted"/>
<reference evidence="2 3" key="1">
    <citation type="submission" date="2021-08" db="EMBL/GenBank/DDBJ databases">
        <title>Genome sequence analysis of Clostridium chauvoei strains of European origin and evaluation of typing options for outbreak investigations.</title>
        <authorList>
            <person name="Abdel-Glil M."/>
            <person name="Thomas P."/>
            <person name="Seyboldt C."/>
        </authorList>
    </citation>
    <scope>NUCLEOTIDE SEQUENCE [LARGE SCALE GENOMIC DNA]</scope>
    <source>
        <strain evidence="2 3">S0260-09</strain>
    </source>
</reference>
<name>A0ABD4RHF9_9CLOT</name>
<organism evidence="2 3">
    <name type="scientific">Clostridium chauvoei</name>
    <dbReference type="NCBI Taxonomy" id="46867"/>
    <lineage>
        <taxon>Bacteria</taxon>
        <taxon>Bacillati</taxon>
        <taxon>Bacillota</taxon>
        <taxon>Clostridia</taxon>
        <taxon>Eubacteriales</taxon>
        <taxon>Clostridiaceae</taxon>
        <taxon>Clostridium</taxon>
    </lineage>
</organism>
<protein>
    <submittedName>
        <fullName evidence="2">Nucleotidyltransferase domain-containing protein</fullName>
    </submittedName>
</protein>
<comment type="caution">
    <text evidence="2">The sequence shown here is derived from an EMBL/GenBank/DDBJ whole genome shotgun (WGS) entry which is preliminary data.</text>
</comment>
<dbReference type="KEGG" id="cchv:BTM20_09030"/>
<dbReference type="RefSeq" id="WP_021876006.1">
    <property type="nucleotide sequence ID" value="NZ_CP018624.1"/>
</dbReference>
<dbReference type="AlphaFoldDB" id="A0ABD4RHF9"/>
<dbReference type="InterPro" id="IPR043519">
    <property type="entry name" value="NT_sf"/>
</dbReference>
<dbReference type="SUPFAM" id="SSF81301">
    <property type="entry name" value="Nucleotidyltransferase"/>
    <property type="match status" value="1"/>
</dbReference>
<evidence type="ECO:0000313" key="2">
    <source>
        <dbReference type="EMBL" id="MBX7290884.1"/>
    </source>
</evidence>
<dbReference type="InterPro" id="IPR041633">
    <property type="entry name" value="Polbeta"/>
</dbReference>
<dbReference type="Proteomes" id="UP000775179">
    <property type="component" value="Unassembled WGS sequence"/>
</dbReference>
<dbReference type="GeneID" id="66302016"/>
<evidence type="ECO:0000259" key="1">
    <source>
        <dbReference type="Pfam" id="PF18765"/>
    </source>
</evidence>
<dbReference type="Pfam" id="PF18765">
    <property type="entry name" value="Polbeta"/>
    <property type="match status" value="1"/>
</dbReference>